<accession>A0ABQ6CUW8</accession>
<protein>
    <submittedName>
        <fullName evidence="1">Uncharacterized protein</fullName>
    </submittedName>
</protein>
<dbReference type="EMBL" id="BSPC01000057">
    <property type="protein sequence ID" value="GLS22041.1"/>
    <property type="molecule type" value="Genomic_DNA"/>
</dbReference>
<reference evidence="2" key="1">
    <citation type="journal article" date="2019" name="Int. J. Syst. Evol. Microbiol.">
        <title>The Global Catalogue of Microorganisms (GCM) 10K type strain sequencing project: providing services to taxonomists for standard genome sequencing and annotation.</title>
        <authorList>
            <consortium name="The Broad Institute Genomics Platform"/>
            <consortium name="The Broad Institute Genome Sequencing Center for Infectious Disease"/>
            <person name="Wu L."/>
            <person name="Ma J."/>
        </authorList>
    </citation>
    <scope>NUCLEOTIDE SEQUENCE [LARGE SCALE GENOMIC DNA]</scope>
    <source>
        <strain evidence="2">NBRC 101365</strain>
    </source>
</reference>
<proteinExistence type="predicted"/>
<dbReference type="RefSeq" id="WP_284315023.1">
    <property type="nucleotide sequence ID" value="NZ_BSPC01000057.1"/>
</dbReference>
<dbReference type="Proteomes" id="UP001156882">
    <property type="component" value="Unassembled WGS sequence"/>
</dbReference>
<keyword evidence="2" id="KW-1185">Reference proteome</keyword>
<name>A0ABQ6CUW8_9HYPH</name>
<organism evidence="1 2">
    <name type="scientific">Labrys miyagiensis</name>
    <dbReference type="NCBI Taxonomy" id="346912"/>
    <lineage>
        <taxon>Bacteria</taxon>
        <taxon>Pseudomonadati</taxon>
        <taxon>Pseudomonadota</taxon>
        <taxon>Alphaproteobacteria</taxon>
        <taxon>Hyphomicrobiales</taxon>
        <taxon>Xanthobacteraceae</taxon>
        <taxon>Labrys</taxon>
    </lineage>
</organism>
<evidence type="ECO:0000313" key="2">
    <source>
        <dbReference type="Proteomes" id="UP001156882"/>
    </source>
</evidence>
<comment type="caution">
    <text evidence="1">The sequence shown here is derived from an EMBL/GenBank/DDBJ whole genome shotgun (WGS) entry which is preliminary data.</text>
</comment>
<evidence type="ECO:0000313" key="1">
    <source>
        <dbReference type="EMBL" id="GLS22041.1"/>
    </source>
</evidence>
<gene>
    <name evidence="1" type="ORF">GCM10007874_50580</name>
</gene>
<sequence>MRGPLAVTADNGGLVRDNKALLFELRFAHALRSAGIAPRYEVPGEGQSTLDESC</sequence>